<dbReference type="AlphaFoldDB" id="A0AAJ0EEL8"/>
<feature type="region of interest" description="Disordered" evidence="1">
    <location>
        <begin position="107"/>
        <end position="150"/>
    </location>
</feature>
<dbReference type="RefSeq" id="XP_060444766.1">
    <property type="nucleotide sequence ID" value="XM_060592483.1"/>
</dbReference>
<dbReference type="EMBL" id="JAHMHQ010000011">
    <property type="protein sequence ID" value="KAK1636159.1"/>
    <property type="molecule type" value="Genomic_DNA"/>
</dbReference>
<accession>A0AAJ0EEL8</accession>
<reference evidence="3" key="1">
    <citation type="submission" date="2021-06" db="EMBL/GenBank/DDBJ databases">
        <title>Comparative genomics, transcriptomics and evolutionary studies reveal genomic signatures of adaptation to plant cell wall in hemibiotrophic fungi.</title>
        <authorList>
            <consortium name="DOE Joint Genome Institute"/>
            <person name="Baroncelli R."/>
            <person name="Diaz J.F."/>
            <person name="Benocci T."/>
            <person name="Peng M."/>
            <person name="Battaglia E."/>
            <person name="Haridas S."/>
            <person name="Andreopoulos W."/>
            <person name="Labutti K."/>
            <person name="Pangilinan J."/>
            <person name="Floch G.L."/>
            <person name="Makela M.R."/>
            <person name="Henrissat B."/>
            <person name="Grigoriev I.V."/>
            <person name="Crouch J.A."/>
            <person name="De Vries R.P."/>
            <person name="Sukno S.A."/>
            <person name="Thon M.R."/>
        </authorList>
    </citation>
    <scope>NUCLEOTIDE SEQUENCE</scope>
    <source>
        <strain evidence="3">CBS 102054</strain>
    </source>
</reference>
<dbReference type="InterPro" id="IPR055222">
    <property type="entry name" value="PRISE-like_Rossmann-fold"/>
</dbReference>
<keyword evidence="4" id="KW-1185">Reference proteome</keyword>
<evidence type="ECO:0000313" key="4">
    <source>
        <dbReference type="Proteomes" id="UP001243989"/>
    </source>
</evidence>
<proteinExistence type="predicted"/>
<organism evidence="3 4">
    <name type="scientific">Colletotrichum phormii</name>
    <dbReference type="NCBI Taxonomy" id="359342"/>
    <lineage>
        <taxon>Eukaryota</taxon>
        <taxon>Fungi</taxon>
        <taxon>Dikarya</taxon>
        <taxon>Ascomycota</taxon>
        <taxon>Pezizomycotina</taxon>
        <taxon>Sordariomycetes</taxon>
        <taxon>Hypocreomycetidae</taxon>
        <taxon>Glomerellales</taxon>
        <taxon>Glomerellaceae</taxon>
        <taxon>Colletotrichum</taxon>
        <taxon>Colletotrichum acutatum species complex</taxon>
    </lineage>
</organism>
<evidence type="ECO:0000259" key="2">
    <source>
        <dbReference type="Pfam" id="PF22917"/>
    </source>
</evidence>
<evidence type="ECO:0000256" key="1">
    <source>
        <dbReference type="SAM" id="MobiDB-lite"/>
    </source>
</evidence>
<comment type="caution">
    <text evidence="3">The sequence shown here is derived from an EMBL/GenBank/DDBJ whole genome shotgun (WGS) entry which is preliminary data.</text>
</comment>
<protein>
    <recommendedName>
        <fullName evidence="2">PRISE-like Rossmann-fold domain-containing protein</fullName>
    </recommendedName>
</protein>
<gene>
    <name evidence="3" type="ORF">BDP81DRAFT_450094</name>
</gene>
<dbReference type="Pfam" id="PF22917">
    <property type="entry name" value="PRISE"/>
    <property type="match status" value="1"/>
</dbReference>
<dbReference type="Gene3D" id="3.40.50.720">
    <property type="entry name" value="NAD(P)-binding Rossmann-like Domain"/>
    <property type="match status" value="1"/>
</dbReference>
<evidence type="ECO:0000313" key="3">
    <source>
        <dbReference type="EMBL" id="KAK1636159.1"/>
    </source>
</evidence>
<feature type="domain" description="PRISE-like Rossmann-fold" evidence="2">
    <location>
        <begin position="4"/>
        <end position="89"/>
    </location>
</feature>
<dbReference type="Proteomes" id="UP001243989">
    <property type="component" value="Unassembled WGS sequence"/>
</dbReference>
<sequence>MAHALILGASGISGWSLLNQARTYPTPTTFVRITGTTNRALTLEEARLPTDDPRLAIVSGIDFTRGVDDVAAVMRETIPDKETVSHVSYTERVGGFVLASEFSNSVGGMMQPTRAPTVPRTKPQQPTTRSPAWSSGLKARATCVRRPGVP</sequence>
<name>A0AAJ0EEL8_9PEZI</name>
<dbReference type="GeneID" id="85477345"/>
<feature type="compositionally biased region" description="Polar residues" evidence="1">
    <location>
        <begin position="122"/>
        <end position="133"/>
    </location>
</feature>